<dbReference type="AlphaFoldDB" id="A0A1M4WLR4"/>
<keyword evidence="2" id="KW-1185">Reference proteome</keyword>
<evidence type="ECO:0000313" key="1">
    <source>
        <dbReference type="EMBL" id="SHE81993.1"/>
    </source>
</evidence>
<reference evidence="2" key="1">
    <citation type="submission" date="2016-11" db="EMBL/GenBank/DDBJ databases">
        <authorList>
            <person name="Varghese N."/>
            <person name="Submissions S."/>
        </authorList>
    </citation>
    <scope>NUCLEOTIDE SEQUENCE [LARGE SCALE GENOMIC DNA]</scope>
    <source>
        <strain evidence="2">DSM 26898</strain>
    </source>
</reference>
<dbReference type="Proteomes" id="UP000184236">
    <property type="component" value="Unassembled WGS sequence"/>
</dbReference>
<dbReference type="RefSeq" id="WP_072884251.1">
    <property type="nucleotide sequence ID" value="NZ_FQVO01000004.1"/>
</dbReference>
<protein>
    <submittedName>
        <fullName evidence="1">Uncharacterized protein</fullName>
    </submittedName>
</protein>
<accession>A0A1M4WLR4</accession>
<organism evidence="1 2">
    <name type="scientific">Chryseobacterium takakiae</name>
    <dbReference type="NCBI Taxonomy" id="1302685"/>
    <lineage>
        <taxon>Bacteria</taxon>
        <taxon>Pseudomonadati</taxon>
        <taxon>Bacteroidota</taxon>
        <taxon>Flavobacteriia</taxon>
        <taxon>Flavobacteriales</taxon>
        <taxon>Weeksellaceae</taxon>
        <taxon>Chryseobacterium group</taxon>
        <taxon>Chryseobacterium</taxon>
    </lineage>
</organism>
<name>A0A1M4WLR4_9FLAO</name>
<dbReference type="EMBL" id="FQVO01000004">
    <property type="protein sequence ID" value="SHE81993.1"/>
    <property type="molecule type" value="Genomic_DNA"/>
</dbReference>
<evidence type="ECO:0000313" key="2">
    <source>
        <dbReference type="Proteomes" id="UP000184236"/>
    </source>
</evidence>
<sequence length="61" mass="6988">MEENKKHLSIYLKKSLSKADSNLKKSDPNKIAVKKLVNNNVTPHPFYKPITRIINIEPDVS</sequence>
<proteinExistence type="predicted"/>
<gene>
    <name evidence="1" type="ORF">SAMN05444408_104242</name>
</gene>
<dbReference type="STRING" id="1302685.SAMN05444408_104242"/>